<dbReference type="EMBL" id="NOXU01000032">
    <property type="protein sequence ID" value="OYQ31700.1"/>
    <property type="molecule type" value="Genomic_DNA"/>
</dbReference>
<dbReference type="OrthoDB" id="5741133at2"/>
<gene>
    <name evidence="1" type="ORF">CHU95_21430</name>
</gene>
<dbReference type="Proteomes" id="UP000216998">
    <property type="component" value="Unassembled WGS sequence"/>
</dbReference>
<dbReference type="InterPro" id="IPR006311">
    <property type="entry name" value="TAT_signal"/>
</dbReference>
<dbReference type="PROSITE" id="PS51318">
    <property type="entry name" value="TAT"/>
    <property type="match status" value="1"/>
</dbReference>
<organism evidence="1 2">
    <name type="scientific">Niveispirillum lacus</name>
    <dbReference type="NCBI Taxonomy" id="1981099"/>
    <lineage>
        <taxon>Bacteria</taxon>
        <taxon>Pseudomonadati</taxon>
        <taxon>Pseudomonadota</taxon>
        <taxon>Alphaproteobacteria</taxon>
        <taxon>Rhodospirillales</taxon>
        <taxon>Azospirillaceae</taxon>
        <taxon>Niveispirillum</taxon>
    </lineage>
</organism>
<dbReference type="Pfam" id="PF20420">
    <property type="entry name" value="DUF6702"/>
    <property type="match status" value="1"/>
</dbReference>
<keyword evidence="2" id="KW-1185">Reference proteome</keyword>
<protein>
    <submittedName>
        <fullName evidence="1">Uncharacterized protein</fullName>
    </submittedName>
</protein>
<accession>A0A255YTE0</accession>
<dbReference type="RefSeq" id="WP_094458383.1">
    <property type="nucleotide sequence ID" value="NZ_NOXU01000032.1"/>
</dbReference>
<evidence type="ECO:0000313" key="2">
    <source>
        <dbReference type="Proteomes" id="UP000216998"/>
    </source>
</evidence>
<dbReference type="AlphaFoldDB" id="A0A255YTE0"/>
<reference evidence="1 2" key="1">
    <citation type="submission" date="2017-07" db="EMBL/GenBank/DDBJ databases">
        <title>Niveispirillum cyanobacteriorum sp. nov., isolated from cyanobacterial aggregates in a eutrophic lake.</title>
        <authorList>
            <person name="Cai H."/>
        </authorList>
    </citation>
    <scope>NUCLEOTIDE SEQUENCE [LARGE SCALE GENOMIC DNA]</scope>
    <source>
        <strain evidence="2">TH1-14</strain>
    </source>
</reference>
<sequence>MTHDLNGRRQFLALAGAGLLMGFARTANAHRAKAALTLVTWNKAAGLLEIDHALHAHDAEVALSRTGGVGAPDLSRLEDQARLALYVEARFALTLPDGLTLPLKILGAELLGDNIHVYQEVPLTALPARLLVRNMILRDIFPTQINQVNVDTGRGPDRIRTLTFLGNDGEKDVAL</sequence>
<name>A0A255YTE0_9PROT</name>
<evidence type="ECO:0000313" key="1">
    <source>
        <dbReference type="EMBL" id="OYQ31700.1"/>
    </source>
</evidence>
<proteinExistence type="predicted"/>
<dbReference type="InterPro" id="IPR046525">
    <property type="entry name" value="DUF6702"/>
</dbReference>
<comment type="caution">
    <text evidence="1">The sequence shown here is derived from an EMBL/GenBank/DDBJ whole genome shotgun (WGS) entry which is preliminary data.</text>
</comment>